<dbReference type="Proteomes" id="UP001212097">
    <property type="component" value="Chromosome"/>
</dbReference>
<feature type="chain" id="PRO_5046959095" evidence="1">
    <location>
        <begin position="26"/>
        <end position="60"/>
    </location>
</feature>
<dbReference type="EMBL" id="CP115668">
    <property type="protein sequence ID" value="WCC80694.1"/>
    <property type="molecule type" value="Genomic_DNA"/>
</dbReference>
<protein>
    <submittedName>
        <fullName evidence="2">Uncharacterized protein</fullName>
    </submittedName>
</protein>
<dbReference type="RefSeq" id="WP_271418874.1">
    <property type="nucleotide sequence ID" value="NZ_CP115668.1"/>
</dbReference>
<reference evidence="2 3" key="1">
    <citation type="submission" date="2023-01" db="EMBL/GenBank/DDBJ databases">
        <authorList>
            <person name="Lee S.H."/>
            <person name="Jung H.S."/>
            <person name="Yun J.U."/>
        </authorList>
    </citation>
    <scope>NUCLEOTIDE SEQUENCE [LARGE SCALE GENOMIC DNA]</scope>
    <source>
        <strain evidence="2 3">CBA3108</strain>
    </source>
</reference>
<gene>
    <name evidence="2" type="ORF">O6R08_04210</name>
</gene>
<organism evidence="2 3">
    <name type="scientific">Cutibacterium equinum</name>
    <dbReference type="NCBI Taxonomy" id="3016342"/>
    <lineage>
        <taxon>Bacteria</taxon>
        <taxon>Bacillati</taxon>
        <taxon>Actinomycetota</taxon>
        <taxon>Actinomycetes</taxon>
        <taxon>Propionibacteriales</taxon>
        <taxon>Propionibacteriaceae</taxon>
        <taxon>Cutibacterium</taxon>
    </lineage>
</organism>
<evidence type="ECO:0000313" key="3">
    <source>
        <dbReference type="Proteomes" id="UP001212097"/>
    </source>
</evidence>
<keyword evidence="1" id="KW-0732">Signal</keyword>
<sequence>MKKLITAALAALTITSFSIAAPAQAAPTSASLQHRVSTQTGTQTQGLMFAFCDYYPSWCD</sequence>
<keyword evidence="3" id="KW-1185">Reference proteome</keyword>
<proteinExistence type="predicted"/>
<accession>A0ABY7R071</accession>
<name>A0ABY7R071_9ACTN</name>
<evidence type="ECO:0000313" key="2">
    <source>
        <dbReference type="EMBL" id="WCC80694.1"/>
    </source>
</evidence>
<evidence type="ECO:0000256" key="1">
    <source>
        <dbReference type="SAM" id="SignalP"/>
    </source>
</evidence>
<feature type="signal peptide" evidence="1">
    <location>
        <begin position="1"/>
        <end position="25"/>
    </location>
</feature>
<reference evidence="2 3" key="2">
    <citation type="submission" date="2023-06" db="EMBL/GenBank/DDBJ databases">
        <title>The Gram-positive Non-spore-bearing Anaerobic Bacilli of Human Feces.</title>
        <authorList>
            <person name="Eggerth A.H."/>
        </authorList>
    </citation>
    <scope>NUCLEOTIDE SEQUENCE [LARGE SCALE GENOMIC DNA]</scope>
    <source>
        <strain evidence="2 3">CBA3108</strain>
    </source>
</reference>